<feature type="domain" description="Peptidase M14" evidence="5">
    <location>
        <begin position="50"/>
        <end position="330"/>
    </location>
</feature>
<sequence length="603" mass="68419">MHRKTPHSILGFTTAALLLLSSTTSMANAVKKQSNASDLRTTAEKTQFQETGRYEEVERLCMGFERQYPKSVRCKKFGTTPEGRSMFYLVASHSGVLGPQQLKKKPLPVTLIQAGIHAGEIDGKDAGFLALRKLLDQANALRNQVVLFVPVFNVDGHERFDSYNRPNQRGPKAMGWRTTAQNYNLNRDYVKADAPEMQAMLALVNEWDPIATIDLHVTDGAKFQHAVSIQVEPSLNHDHPLATIGKHFQEAVIADLSKKDFLPLGFYMSFDEEDNPMSGFSNNVSTPRFSTGYFQLRNRLAMLVETHSWKDYPTRVQITHDTILSVVKQMEEHGQEWRSRALQADQQSLKLAGNPLALSYRNTNETKTIEFQGYAYSRSTSEISGASMTRYDESKPQVWRVKLQDQVTPDVSTQLPLGGYVVPAAYASKLEDKLKQHGIQFQKLSTAFSAQTFEVFRAQRFEFSQQSIEHHQMLKVEGSWAKETRTLGKNALFIPIQQAKARLVATMFEPLGGDSLLNWGWFNNAFESKEYMEAYVAEEFAREALQASPELHAEFQEKLTKDPAFKANPQKRLEFFAKRHPSWDKAFALYPVMRVDQIPSDVK</sequence>
<evidence type="ECO:0000313" key="7">
    <source>
        <dbReference type="Proteomes" id="UP001181355"/>
    </source>
</evidence>
<evidence type="ECO:0000256" key="3">
    <source>
        <dbReference type="PROSITE-ProRule" id="PRU01379"/>
    </source>
</evidence>
<feature type="chain" id="PRO_5046527285" evidence="4">
    <location>
        <begin position="28"/>
        <end position="603"/>
    </location>
</feature>
<name>A0ABY9RNH6_9BURK</name>
<evidence type="ECO:0000313" key="6">
    <source>
        <dbReference type="EMBL" id="WMW81987.1"/>
    </source>
</evidence>
<dbReference type="SUPFAM" id="SSF53187">
    <property type="entry name" value="Zn-dependent exopeptidases"/>
    <property type="match status" value="1"/>
</dbReference>
<dbReference type="Gene3D" id="3.40.630.10">
    <property type="entry name" value="Zn peptidases"/>
    <property type="match status" value="1"/>
</dbReference>
<keyword evidence="7" id="KW-1185">Reference proteome</keyword>
<evidence type="ECO:0000256" key="1">
    <source>
        <dbReference type="ARBA" id="ARBA00001947"/>
    </source>
</evidence>
<dbReference type="Pfam" id="PF00246">
    <property type="entry name" value="Peptidase_M14"/>
    <property type="match status" value="1"/>
</dbReference>
<comment type="cofactor">
    <cofactor evidence="1">
        <name>Zn(2+)</name>
        <dbReference type="ChEBI" id="CHEBI:29105"/>
    </cofactor>
</comment>
<reference evidence="6" key="1">
    <citation type="submission" date="2023-09" db="EMBL/GenBank/DDBJ databases">
        <title>Undibacterium sp. 20NA77.5 isolated from freshwater.</title>
        <authorList>
            <person name="Le V."/>
            <person name="Ko S.-R."/>
            <person name="Ahn C.-Y."/>
            <person name="Oh H.-M."/>
        </authorList>
    </citation>
    <scope>NUCLEOTIDE SEQUENCE</scope>
    <source>
        <strain evidence="6">20NA77.5</strain>
    </source>
</reference>
<dbReference type="Proteomes" id="UP001181355">
    <property type="component" value="Chromosome"/>
</dbReference>
<dbReference type="PROSITE" id="PS52035">
    <property type="entry name" value="PEPTIDASE_M14"/>
    <property type="match status" value="1"/>
</dbReference>
<keyword evidence="4" id="KW-0732">Signal</keyword>
<evidence type="ECO:0000256" key="2">
    <source>
        <dbReference type="ARBA" id="ARBA00005988"/>
    </source>
</evidence>
<feature type="active site" description="Proton donor/acceptor" evidence="3">
    <location>
        <position position="305"/>
    </location>
</feature>
<comment type="similarity">
    <text evidence="2 3">Belongs to the peptidase M14 family.</text>
</comment>
<dbReference type="PANTHER" id="PTHR11705">
    <property type="entry name" value="PROTEASE FAMILY M14 CARBOXYPEPTIDASE A,B"/>
    <property type="match status" value="1"/>
</dbReference>
<feature type="signal peptide" evidence="4">
    <location>
        <begin position="1"/>
        <end position="27"/>
    </location>
</feature>
<dbReference type="CDD" id="cd06241">
    <property type="entry name" value="M14-like"/>
    <property type="match status" value="1"/>
</dbReference>
<organism evidence="6 7">
    <name type="scientific">Undibacterium cyanobacteriorum</name>
    <dbReference type="NCBI Taxonomy" id="3073561"/>
    <lineage>
        <taxon>Bacteria</taxon>
        <taxon>Pseudomonadati</taxon>
        <taxon>Pseudomonadota</taxon>
        <taxon>Betaproteobacteria</taxon>
        <taxon>Burkholderiales</taxon>
        <taxon>Oxalobacteraceae</taxon>
        <taxon>Undibacterium</taxon>
    </lineage>
</organism>
<dbReference type="RefSeq" id="WP_309483464.1">
    <property type="nucleotide sequence ID" value="NZ_CP133720.1"/>
</dbReference>
<accession>A0ABY9RNH6</accession>
<dbReference type="EMBL" id="CP133720">
    <property type="protein sequence ID" value="WMW81987.1"/>
    <property type="molecule type" value="Genomic_DNA"/>
</dbReference>
<dbReference type="InterPro" id="IPR000834">
    <property type="entry name" value="Peptidase_M14"/>
</dbReference>
<proteinExistence type="inferred from homology"/>
<evidence type="ECO:0000259" key="5">
    <source>
        <dbReference type="PROSITE" id="PS52035"/>
    </source>
</evidence>
<dbReference type="PANTHER" id="PTHR11705:SF145">
    <property type="entry name" value="PEPTIDASE M14 CARBOXYPEPTIDASE A DOMAIN-CONTAINING PROTEIN"/>
    <property type="match status" value="1"/>
</dbReference>
<protein>
    <submittedName>
        <fullName evidence="6">M14 family metallopeptidase</fullName>
    </submittedName>
</protein>
<evidence type="ECO:0000256" key="4">
    <source>
        <dbReference type="SAM" id="SignalP"/>
    </source>
</evidence>
<dbReference type="SMART" id="SM00631">
    <property type="entry name" value="Zn_pept"/>
    <property type="match status" value="1"/>
</dbReference>
<gene>
    <name evidence="6" type="ORF">RF679_06790</name>
</gene>